<evidence type="ECO:0000313" key="2">
    <source>
        <dbReference type="Proteomes" id="UP000008493"/>
    </source>
</evidence>
<sequence length="56" mass="6598">MYCYTRSCTLSKLASATWLLGERCIFTAEFEDDGLRRPISTVNREEEENRQRAHQD</sequence>
<proteinExistence type="predicted"/>
<dbReference type="Proteomes" id="UP000008493">
    <property type="component" value="Unassembled WGS sequence"/>
</dbReference>
<dbReference type="InParanoid" id="K5XEP8"/>
<dbReference type="HOGENOM" id="CLU_3013640_0_0_1"/>
<protein>
    <submittedName>
        <fullName evidence="1">Uncharacterized protein</fullName>
    </submittedName>
</protein>
<organism evidence="1 2">
    <name type="scientific">Agaricus bisporus var. burnettii (strain JB137-S8 / ATCC MYA-4627 / FGSC 10392)</name>
    <name type="common">White button mushroom</name>
    <dbReference type="NCBI Taxonomy" id="597362"/>
    <lineage>
        <taxon>Eukaryota</taxon>
        <taxon>Fungi</taxon>
        <taxon>Dikarya</taxon>
        <taxon>Basidiomycota</taxon>
        <taxon>Agaricomycotina</taxon>
        <taxon>Agaricomycetes</taxon>
        <taxon>Agaricomycetidae</taxon>
        <taxon>Agaricales</taxon>
        <taxon>Agaricineae</taxon>
        <taxon>Agaricaceae</taxon>
        <taxon>Agaricus</taxon>
    </lineage>
</organism>
<dbReference type="EMBL" id="JH971387">
    <property type="protein sequence ID" value="EKM81863.1"/>
    <property type="molecule type" value="Genomic_DNA"/>
</dbReference>
<dbReference type="OMA" id="ERCIFTA"/>
<gene>
    <name evidence="1" type="ORF">AGABI1DRAFT_112096</name>
</gene>
<dbReference type="AlphaFoldDB" id="K5XEP8"/>
<reference evidence="2" key="1">
    <citation type="journal article" date="2012" name="Proc. Natl. Acad. Sci. U.S.A.">
        <title>Genome sequence of the button mushroom Agaricus bisporus reveals mechanisms governing adaptation to a humic-rich ecological niche.</title>
        <authorList>
            <person name="Morin E."/>
            <person name="Kohler A."/>
            <person name="Baker A.R."/>
            <person name="Foulongne-Oriol M."/>
            <person name="Lombard V."/>
            <person name="Nagy L.G."/>
            <person name="Ohm R.A."/>
            <person name="Patyshakuliyeva A."/>
            <person name="Brun A."/>
            <person name="Aerts A.L."/>
            <person name="Bailey A.M."/>
            <person name="Billette C."/>
            <person name="Coutinho P.M."/>
            <person name="Deakin G."/>
            <person name="Doddapaneni H."/>
            <person name="Floudas D."/>
            <person name="Grimwood J."/>
            <person name="Hilden K."/>
            <person name="Kuees U."/>
            <person name="LaButti K.M."/>
            <person name="Lapidus A."/>
            <person name="Lindquist E.A."/>
            <person name="Lucas S.M."/>
            <person name="Murat C."/>
            <person name="Riley R.W."/>
            <person name="Salamov A.A."/>
            <person name="Schmutz J."/>
            <person name="Subramanian V."/>
            <person name="Woesten H.A.B."/>
            <person name="Xu J."/>
            <person name="Eastwood D.C."/>
            <person name="Foster G.D."/>
            <person name="Sonnenberg A.S."/>
            <person name="Cullen D."/>
            <person name="de Vries R.P."/>
            <person name="Lundell T."/>
            <person name="Hibbett D.S."/>
            <person name="Henrissat B."/>
            <person name="Burton K.S."/>
            <person name="Kerrigan R.W."/>
            <person name="Challen M.P."/>
            <person name="Grigoriev I.V."/>
            <person name="Martin F."/>
        </authorList>
    </citation>
    <scope>NUCLEOTIDE SEQUENCE [LARGE SCALE GENOMIC DNA]</scope>
    <source>
        <strain evidence="2">JB137-S8 / ATCC MYA-4627 / FGSC 10392</strain>
    </source>
</reference>
<name>K5XEP8_AGABU</name>
<keyword evidence="2" id="KW-1185">Reference proteome</keyword>
<accession>K5XEP8</accession>
<dbReference type="GeneID" id="18823510"/>
<evidence type="ECO:0000313" key="1">
    <source>
        <dbReference type="EMBL" id="EKM81863.1"/>
    </source>
</evidence>
<dbReference type="KEGG" id="abp:AGABI1DRAFT112096"/>
<dbReference type="RefSeq" id="XP_007327663.1">
    <property type="nucleotide sequence ID" value="XM_007327601.1"/>
</dbReference>